<comment type="caution">
    <text evidence="2">The sequence shown here is derived from an EMBL/GenBank/DDBJ whole genome shotgun (WGS) entry which is preliminary data.</text>
</comment>
<proteinExistence type="predicted"/>
<dbReference type="GO" id="GO:0035438">
    <property type="term" value="F:cyclic-di-GMP binding"/>
    <property type="evidence" value="ECO:0007669"/>
    <property type="project" value="InterPro"/>
</dbReference>
<dbReference type="SUPFAM" id="SSF141371">
    <property type="entry name" value="PilZ domain-like"/>
    <property type="match status" value="1"/>
</dbReference>
<dbReference type="InterPro" id="IPR009875">
    <property type="entry name" value="PilZ_domain"/>
</dbReference>
<sequence>MLEGIMEERRNYMRFDVLLEALCHNSEFKEKVKVCNFSRYGIGVLSDLPIPKGKEIEIKLEIPGDDLPVVVSGELAWASIEKINGKQFHESGIRLKQMNNIDRGRILNYIYKKWMMPKSKKEL</sequence>
<name>A0A0F0CL44_9BACT</name>
<evidence type="ECO:0000259" key="1">
    <source>
        <dbReference type="Pfam" id="PF07238"/>
    </source>
</evidence>
<accession>A0A0F0CL44</accession>
<dbReference type="Pfam" id="PF07238">
    <property type="entry name" value="PilZ"/>
    <property type="match status" value="1"/>
</dbReference>
<dbReference type="AlphaFoldDB" id="A0A0F0CL44"/>
<gene>
    <name evidence="2" type="ORF">OMAG_002149</name>
</gene>
<organism evidence="2 3">
    <name type="scientific">Candidatus Omnitrophus magneticus</name>
    <dbReference type="NCBI Taxonomy" id="1609969"/>
    <lineage>
        <taxon>Bacteria</taxon>
        <taxon>Pseudomonadati</taxon>
        <taxon>Candidatus Omnitrophota</taxon>
        <taxon>Candidatus Omnitrophus</taxon>
    </lineage>
</organism>
<dbReference type="EMBL" id="JYNY01000428">
    <property type="protein sequence ID" value="KJJ83977.1"/>
    <property type="molecule type" value="Genomic_DNA"/>
</dbReference>
<reference evidence="2 3" key="1">
    <citation type="submission" date="2015-02" db="EMBL/GenBank/DDBJ databases">
        <title>Single-cell genomics of uncultivated deep-branching MTB reveals a conserved set of magnetosome genes.</title>
        <authorList>
            <person name="Kolinko S."/>
            <person name="Richter M."/>
            <person name="Glockner F.O."/>
            <person name="Brachmann A."/>
            <person name="Schuler D."/>
        </authorList>
    </citation>
    <scope>NUCLEOTIDE SEQUENCE [LARGE SCALE GENOMIC DNA]</scope>
    <source>
        <strain evidence="2">SKK-01</strain>
    </source>
</reference>
<feature type="domain" description="PilZ" evidence="1">
    <location>
        <begin position="8"/>
        <end position="111"/>
    </location>
</feature>
<protein>
    <submittedName>
        <fullName evidence="2">Type IV pilus assembly PilZ domain protein</fullName>
    </submittedName>
</protein>
<keyword evidence="3" id="KW-1185">Reference proteome</keyword>
<evidence type="ECO:0000313" key="3">
    <source>
        <dbReference type="Proteomes" id="UP000033428"/>
    </source>
</evidence>
<evidence type="ECO:0000313" key="2">
    <source>
        <dbReference type="EMBL" id="KJJ83977.1"/>
    </source>
</evidence>
<dbReference type="Proteomes" id="UP000033428">
    <property type="component" value="Unassembled WGS sequence"/>
</dbReference>
<dbReference type="Gene3D" id="2.40.10.220">
    <property type="entry name" value="predicted glycosyltransferase like domains"/>
    <property type="match status" value="1"/>
</dbReference>